<dbReference type="Proteomes" id="UP000266841">
    <property type="component" value="Unassembled WGS sequence"/>
</dbReference>
<dbReference type="EMBL" id="AGNL01015385">
    <property type="protein sequence ID" value="EJK65903.1"/>
    <property type="molecule type" value="Genomic_DNA"/>
</dbReference>
<sequence>MEFPGEAFTCLTSHPAEQTRKSLERDPPAPYAPPAAARQTASWMEEEGCHHCHEAIRRSDVEPGGLLAEFARQGSALRREHNAPRQSYEQQMEQAVANSLEENTGKPEEDDPEFKQALINSKIDWNVYSAPPTSNGGTVDLVNSDNDGGGKMPSGGIVNLTHSDGSESSLGAPSRSGSSGASAPRRQGTTGGNAFTISCAAGL</sequence>
<feature type="compositionally biased region" description="Polar residues" evidence="1">
    <location>
        <begin position="131"/>
        <end position="146"/>
    </location>
</feature>
<evidence type="ECO:0000313" key="2">
    <source>
        <dbReference type="EMBL" id="EJK65903.1"/>
    </source>
</evidence>
<proteinExistence type="predicted"/>
<keyword evidence="3" id="KW-1185">Reference proteome</keyword>
<feature type="region of interest" description="Disordered" evidence="1">
    <location>
        <begin position="129"/>
        <end position="203"/>
    </location>
</feature>
<feature type="compositionally biased region" description="Basic and acidic residues" evidence="1">
    <location>
        <begin position="17"/>
        <end position="27"/>
    </location>
</feature>
<feature type="region of interest" description="Disordered" evidence="1">
    <location>
        <begin position="1"/>
        <end position="43"/>
    </location>
</feature>
<accession>K0SI67</accession>
<protein>
    <submittedName>
        <fullName evidence="2">Uncharacterized protein</fullName>
    </submittedName>
</protein>
<comment type="caution">
    <text evidence="2">The sequence shown here is derived from an EMBL/GenBank/DDBJ whole genome shotgun (WGS) entry which is preliminary data.</text>
</comment>
<feature type="compositionally biased region" description="Polar residues" evidence="1">
    <location>
        <begin position="84"/>
        <end position="102"/>
    </location>
</feature>
<feature type="region of interest" description="Disordered" evidence="1">
    <location>
        <begin position="73"/>
        <end position="114"/>
    </location>
</feature>
<evidence type="ECO:0000313" key="3">
    <source>
        <dbReference type="Proteomes" id="UP000266841"/>
    </source>
</evidence>
<evidence type="ECO:0000256" key="1">
    <source>
        <dbReference type="SAM" id="MobiDB-lite"/>
    </source>
</evidence>
<name>K0SI67_THAOC</name>
<reference evidence="2 3" key="1">
    <citation type="journal article" date="2012" name="Genome Biol.">
        <title>Genome and low-iron response of an oceanic diatom adapted to chronic iron limitation.</title>
        <authorList>
            <person name="Lommer M."/>
            <person name="Specht M."/>
            <person name="Roy A.S."/>
            <person name="Kraemer L."/>
            <person name="Andreson R."/>
            <person name="Gutowska M.A."/>
            <person name="Wolf J."/>
            <person name="Bergner S.V."/>
            <person name="Schilhabel M.B."/>
            <person name="Klostermeier U.C."/>
            <person name="Beiko R.G."/>
            <person name="Rosenstiel P."/>
            <person name="Hippler M."/>
            <person name="Laroche J."/>
        </authorList>
    </citation>
    <scope>NUCLEOTIDE SEQUENCE [LARGE SCALE GENOMIC DNA]</scope>
    <source>
        <strain evidence="2 3">CCMP1005</strain>
    </source>
</reference>
<dbReference type="AlphaFoldDB" id="K0SI67"/>
<gene>
    <name evidence="2" type="ORF">THAOC_13197</name>
</gene>
<organism evidence="2 3">
    <name type="scientific">Thalassiosira oceanica</name>
    <name type="common">Marine diatom</name>
    <dbReference type="NCBI Taxonomy" id="159749"/>
    <lineage>
        <taxon>Eukaryota</taxon>
        <taxon>Sar</taxon>
        <taxon>Stramenopiles</taxon>
        <taxon>Ochrophyta</taxon>
        <taxon>Bacillariophyta</taxon>
        <taxon>Coscinodiscophyceae</taxon>
        <taxon>Thalassiosirophycidae</taxon>
        <taxon>Thalassiosirales</taxon>
        <taxon>Thalassiosiraceae</taxon>
        <taxon>Thalassiosira</taxon>
    </lineage>
</organism>
<feature type="compositionally biased region" description="Low complexity" evidence="1">
    <location>
        <begin position="166"/>
        <end position="186"/>
    </location>
</feature>